<dbReference type="InterPro" id="IPR002307">
    <property type="entry name" value="Tyr-tRNA-ligase"/>
</dbReference>
<comment type="caution">
    <text evidence="10">The sequence shown here is derived from an EMBL/GenBank/DDBJ whole genome shotgun (WGS) entry which is preliminary data.</text>
</comment>
<dbReference type="PANTHER" id="PTHR11766">
    <property type="entry name" value="TYROSYL-TRNA SYNTHETASE"/>
    <property type="match status" value="1"/>
</dbReference>
<evidence type="ECO:0000256" key="5">
    <source>
        <dbReference type="ARBA" id="ARBA00022917"/>
    </source>
</evidence>
<dbReference type="Gene3D" id="3.10.290.10">
    <property type="entry name" value="RNA-binding S4 domain"/>
    <property type="match status" value="1"/>
</dbReference>
<sequence>MGLFSKKPAVITDEAKVNELLTRGVENLVPKELAFKKLRSGDRLRVYWGIDPTGTQIHLGHTLSLRKLKAFSDLGHEVILVIGSFTAMIGDPTGRDAQRAPLTKEQVEENFQDYKRQAQKVLDFSKIEIRKNGDWLSPLNFSEIIKLASNFTVQQMLKRDMFQRRIEEDKPISLHEFLYPLMVGYDSVVLDVDCELGGSDQEFNMLAGRHLQQAMGKRDKFVLTTKLLEGTDGRKMSKSFNNCVYLDDAPSDMYGKLMSVKDELLPVYFESATDMPMEEAAEILKGHPKDAKMRLAREIVTMYHSKAAAEKAEADWTNTFSEGGVPENIPTVPAGKLRDLVEGVSMSELRRLVEQGAVSSVISGNKIESIEVEIKNDTLRIGKHRFLKVE</sequence>
<protein>
    <recommendedName>
        <fullName evidence="1 8">Tyrosine--tRNA ligase</fullName>
        <ecNumber evidence="1 8">6.1.1.1</ecNumber>
    </recommendedName>
</protein>
<reference evidence="10 11" key="1">
    <citation type="journal article" date="2016" name="Nat. Commun.">
        <title>Thousands of microbial genomes shed light on interconnected biogeochemical processes in an aquifer system.</title>
        <authorList>
            <person name="Anantharaman K."/>
            <person name="Brown C.T."/>
            <person name="Hug L.A."/>
            <person name="Sharon I."/>
            <person name="Castelle C.J."/>
            <person name="Probst A.J."/>
            <person name="Thomas B.C."/>
            <person name="Singh A."/>
            <person name="Wilkins M.J."/>
            <person name="Karaoz U."/>
            <person name="Brodie E.L."/>
            <person name="Williams K.H."/>
            <person name="Hubbard S.S."/>
            <person name="Banfield J.F."/>
        </authorList>
    </citation>
    <scope>NUCLEOTIDE SEQUENCE [LARGE SCALE GENOMIC DNA]</scope>
</reference>
<name>A0A1F4Y4D6_9BACT</name>
<comment type="similarity">
    <text evidence="9">Belongs to the class-I aminoacyl-tRNA synthetase family.</text>
</comment>
<comment type="catalytic activity">
    <reaction evidence="7">
        <text>tRNA(Tyr) + L-tyrosine + ATP = L-tyrosyl-tRNA(Tyr) + AMP + diphosphate + H(+)</text>
        <dbReference type="Rhea" id="RHEA:10220"/>
        <dbReference type="Rhea" id="RHEA-COMP:9706"/>
        <dbReference type="Rhea" id="RHEA-COMP:9707"/>
        <dbReference type="ChEBI" id="CHEBI:15378"/>
        <dbReference type="ChEBI" id="CHEBI:30616"/>
        <dbReference type="ChEBI" id="CHEBI:33019"/>
        <dbReference type="ChEBI" id="CHEBI:58315"/>
        <dbReference type="ChEBI" id="CHEBI:78442"/>
        <dbReference type="ChEBI" id="CHEBI:78536"/>
        <dbReference type="ChEBI" id="CHEBI:456215"/>
        <dbReference type="EC" id="6.1.1.1"/>
    </reaction>
</comment>
<evidence type="ECO:0000256" key="6">
    <source>
        <dbReference type="ARBA" id="ARBA00023146"/>
    </source>
</evidence>
<dbReference type="CDD" id="cd00805">
    <property type="entry name" value="TyrRS_core"/>
    <property type="match status" value="1"/>
</dbReference>
<organism evidence="10 11">
    <name type="scientific">Candidatus Adlerbacteria bacterium RIFOXYC1_FULL_48_26</name>
    <dbReference type="NCBI Taxonomy" id="1797247"/>
    <lineage>
        <taxon>Bacteria</taxon>
        <taxon>Candidatus Adleribacteriota</taxon>
    </lineage>
</organism>
<keyword evidence="2 9" id="KW-0436">Ligase</keyword>
<dbReference type="PANTHER" id="PTHR11766:SF1">
    <property type="entry name" value="TYROSINE--TRNA LIGASE"/>
    <property type="match status" value="1"/>
</dbReference>
<dbReference type="InterPro" id="IPR024088">
    <property type="entry name" value="Tyr-tRNA-ligase_bac-type"/>
</dbReference>
<keyword evidence="5 9" id="KW-0648">Protein biosynthesis</keyword>
<keyword evidence="6 9" id="KW-0030">Aminoacyl-tRNA synthetase</keyword>
<dbReference type="InterPro" id="IPR014729">
    <property type="entry name" value="Rossmann-like_a/b/a_fold"/>
</dbReference>
<evidence type="ECO:0000256" key="8">
    <source>
        <dbReference type="NCBIfam" id="TIGR00234"/>
    </source>
</evidence>
<dbReference type="GO" id="GO:0006437">
    <property type="term" value="P:tyrosyl-tRNA aminoacylation"/>
    <property type="evidence" value="ECO:0007669"/>
    <property type="project" value="UniProtKB-UniRule"/>
</dbReference>
<dbReference type="Pfam" id="PF00579">
    <property type="entry name" value="tRNA-synt_1b"/>
    <property type="match status" value="1"/>
</dbReference>
<evidence type="ECO:0000313" key="10">
    <source>
        <dbReference type="EMBL" id="OGC88744.1"/>
    </source>
</evidence>
<dbReference type="InterPro" id="IPR002305">
    <property type="entry name" value="aa-tRNA-synth_Ic"/>
</dbReference>
<dbReference type="GO" id="GO:0003723">
    <property type="term" value="F:RNA binding"/>
    <property type="evidence" value="ECO:0007669"/>
    <property type="project" value="InterPro"/>
</dbReference>
<dbReference type="NCBIfam" id="TIGR00234">
    <property type="entry name" value="tyrS"/>
    <property type="match status" value="1"/>
</dbReference>
<evidence type="ECO:0000256" key="1">
    <source>
        <dbReference type="ARBA" id="ARBA00013160"/>
    </source>
</evidence>
<gene>
    <name evidence="10" type="ORF">A2419_03215</name>
</gene>
<dbReference type="Gene3D" id="3.40.50.620">
    <property type="entry name" value="HUPs"/>
    <property type="match status" value="1"/>
</dbReference>
<evidence type="ECO:0000256" key="4">
    <source>
        <dbReference type="ARBA" id="ARBA00022840"/>
    </source>
</evidence>
<evidence type="ECO:0000256" key="2">
    <source>
        <dbReference type="ARBA" id="ARBA00022598"/>
    </source>
</evidence>
<dbReference type="Proteomes" id="UP000176568">
    <property type="component" value="Unassembled WGS sequence"/>
</dbReference>
<dbReference type="PRINTS" id="PR01040">
    <property type="entry name" value="TRNASYNTHTYR"/>
</dbReference>
<proteinExistence type="inferred from homology"/>
<evidence type="ECO:0000313" key="11">
    <source>
        <dbReference type="Proteomes" id="UP000176568"/>
    </source>
</evidence>
<dbReference type="STRING" id="1797247.A2419_03215"/>
<evidence type="ECO:0000256" key="7">
    <source>
        <dbReference type="ARBA" id="ARBA00048248"/>
    </source>
</evidence>
<dbReference type="SUPFAM" id="SSF52374">
    <property type="entry name" value="Nucleotidylyl transferase"/>
    <property type="match status" value="1"/>
</dbReference>
<dbReference type="EMBL" id="MEXB01000004">
    <property type="protein sequence ID" value="OGC88744.1"/>
    <property type="molecule type" value="Genomic_DNA"/>
</dbReference>
<keyword evidence="4 9" id="KW-0067">ATP-binding</keyword>
<accession>A0A1F4Y4D6</accession>
<dbReference type="EC" id="6.1.1.1" evidence="1 8"/>
<dbReference type="InterPro" id="IPR036986">
    <property type="entry name" value="S4_RNA-bd_sf"/>
</dbReference>
<dbReference type="Gene3D" id="1.10.240.10">
    <property type="entry name" value="Tyrosyl-Transfer RNA Synthetase"/>
    <property type="match status" value="1"/>
</dbReference>
<dbReference type="GO" id="GO:0004831">
    <property type="term" value="F:tyrosine-tRNA ligase activity"/>
    <property type="evidence" value="ECO:0007669"/>
    <property type="project" value="UniProtKB-UniRule"/>
</dbReference>
<dbReference type="AlphaFoldDB" id="A0A1F4Y4D6"/>
<keyword evidence="3 9" id="KW-0547">Nucleotide-binding</keyword>
<evidence type="ECO:0000256" key="9">
    <source>
        <dbReference type="RuleBase" id="RU363036"/>
    </source>
</evidence>
<dbReference type="GO" id="GO:0005829">
    <property type="term" value="C:cytosol"/>
    <property type="evidence" value="ECO:0007669"/>
    <property type="project" value="TreeGrafter"/>
</dbReference>
<dbReference type="GO" id="GO:0005524">
    <property type="term" value="F:ATP binding"/>
    <property type="evidence" value="ECO:0007669"/>
    <property type="project" value="UniProtKB-KW"/>
</dbReference>
<evidence type="ECO:0000256" key="3">
    <source>
        <dbReference type="ARBA" id="ARBA00022741"/>
    </source>
</evidence>